<accession>A0A2H1VKU4</accession>
<sequence>MTSLARVRREEVSDSYCQKTTRSYSCFSTRSPETVSDSY</sequence>
<proteinExistence type="predicted"/>
<evidence type="ECO:0000313" key="1">
    <source>
        <dbReference type="EMBL" id="SOQ40874.1"/>
    </source>
</evidence>
<reference evidence="1" key="1">
    <citation type="submission" date="2016-07" db="EMBL/GenBank/DDBJ databases">
        <authorList>
            <person name="Bretaudeau A."/>
        </authorList>
    </citation>
    <scope>NUCLEOTIDE SEQUENCE</scope>
    <source>
        <strain evidence="1">Rice</strain>
        <tissue evidence="1">Whole body</tissue>
    </source>
</reference>
<name>A0A2H1VKU4_SPOFR</name>
<dbReference type="EMBL" id="ODYU01002864">
    <property type="protein sequence ID" value="SOQ40874.1"/>
    <property type="molecule type" value="Genomic_DNA"/>
</dbReference>
<dbReference type="AlphaFoldDB" id="A0A2H1VKU4"/>
<protein>
    <submittedName>
        <fullName evidence="1">SFRICE_002924</fullName>
    </submittedName>
</protein>
<gene>
    <name evidence="1" type="ORF">SFRICE_002924</name>
</gene>
<organism evidence="1">
    <name type="scientific">Spodoptera frugiperda</name>
    <name type="common">Fall armyworm</name>
    <dbReference type="NCBI Taxonomy" id="7108"/>
    <lineage>
        <taxon>Eukaryota</taxon>
        <taxon>Metazoa</taxon>
        <taxon>Ecdysozoa</taxon>
        <taxon>Arthropoda</taxon>
        <taxon>Hexapoda</taxon>
        <taxon>Insecta</taxon>
        <taxon>Pterygota</taxon>
        <taxon>Neoptera</taxon>
        <taxon>Endopterygota</taxon>
        <taxon>Lepidoptera</taxon>
        <taxon>Glossata</taxon>
        <taxon>Ditrysia</taxon>
        <taxon>Noctuoidea</taxon>
        <taxon>Noctuidae</taxon>
        <taxon>Amphipyrinae</taxon>
        <taxon>Spodoptera</taxon>
    </lineage>
</organism>